<dbReference type="EMBL" id="JAVDPY010000003">
    <property type="protein sequence ID" value="MDR6333847.1"/>
    <property type="molecule type" value="Genomic_DNA"/>
</dbReference>
<reference evidence="4 6" key="2">
    <citation type="submission" date="2023-07" db="EMBL/GenBank/DDBJ databases">
        <title>Genomic Encyclopedia of Type Strains, Phase IV (KMG-IV): sequencing the most valuable type-strain genomes for metagenomic binning, comparative biology and taxonomic classification.</title>
        <authorList>
            <person name="Goeker M."/>
        </authorList>
    </citation>
    <scope>NUCLEOTIDE SEQUENCE [LARGE SCALE GENOMIC DNA]</scope>
    <source>
        <strain evidence="4 6">DSM 338</strain>
    </source>
</reference>
<dbReference type="GO" id="GO:0000160">
    <property type="term" value="P:phosphorelay signal transduction system"/>
    <property type="evidence" value="ECO:0007669"/>
    <property type="project" value="InterPro"/>
</dbReference>
<organism evidence="3 5">
    <name type="scientific">Xanthobacter flavus</name>
    <dbReference type="NCBI Taxonomy" id="281"/>
    <lineage>
        <taxon>Bacteria</taxon>
        <taxon>Pseudomonadati</taxon>
        <taxon>Pseudomonadota</taxon>
        <taxon>Alphaproteobacteria</taxon>
        <taxon>Hyphomicrobiales</taxon>
        <taxon>Xanthobacteraceae</taxon>
        <taxon>Xanthobacter</taxon>
    </lineage>
</organism>
<dbReference type="RefSeq" id="WP_169124833.1">
    <property type="nucleotide sequence ID" value="NZ_BSDO01000001.1"/>
</dbReference>
<dbReference type="GeneID" id="95760865"/>
<dbReference type="Proteomes" id="UP001245370">
    <property type="component" value="Unassembled WGS sequence"/>
</dbReference>
<reference evidence="3" key="1">
    <citation type="submission" date="2022-12" db="EMBL/GenBank/DDBJ databases">
        <title>Reference genome sequencing for broad-spectrum identification of bacterial and archaeal isolates by mass spectrometry.</title>
        <authorList>
            <person name="Sekiguchi Y."/>
            <person name="Tourlousse D.M."/>
        </authorList>
    </citation>
    <scope>NUCLEOTIDE SEQUENCE</scope>
    <source>
        <strain evidence="3">301</strain>
    </source>
</reference>
<feature type="domain" description="Response regulatory" evidence="2">
    <location>
        <begin position="3"/>
        <end position="119"/>
    </location>
</feature>
<evidence type="ECO:0000313" key="4">
    <source>
        <dbReference type="EMBL" id="MDR6333847.1"/>
    </source>
</evidence>
<evidence type="ECO:0000256" key="1">
    <source>
        <dbReference type="PROSITE-ProRule" id="PRU00169"/>
    </source>
</evidence>
<evidence type="ECO:0000313" key="6">
    <source>
        <dbReference type="Proteomes" id="UP001245370"/>
    </source>
</evidence>
<dbReference type="PANTHER" id="PTHR43228:SF1">
    <property type="entry name" value="TWO-COMPONENT RESPONSE REGULATOR ARR22"/>
    <property type="match status" value="1"/>
</dbReference>
<dbReference type="AlphaFoldDB" id="A0A9W6CDT4"/>
<dbReference type="EMBL" id="BSDO01000001">
    <property type="protein sequence ID" value="GLI20398.1"/>
    <property type="molecule type" value="Genomic_DNA"/>
</dbReference>
<dbReference type="SMART" id="SM00448">
    <property type="entry name" value="REC"/>
    <property type="match status" value="1"/>
</dbReference>
<feature type="modified residue" description="4-aspartylphosphate" evidence="1">
    <location>
        <position position="52"/>
    </location>
</feature>
<keyword evidence="1" id="KW-0597">Phosphoprotein</keyword>
<dbReference type="InterPro" id="IPR001789">
    <property type="entry name" value="Sig_transdc_resp-reg_receiver"/>
</dbReference>
<dbReference type="PANTHER" id="PTHR43228">
    <property type="entry name" value="TWO-COMPONENT RESPONSE REGULATOR"/>
    <property type="match status" value="1"/>
</dbReference>
<dbReference type="InterPro" id="IPR011006">
    <property type="entry name" value="CheY-like_superfamily"/>
</dbReference>
<protein>
    <submittedName>
        <fullName evidence="3 4">Response regulator</fullName>
    </submittedName>
</protein>
<proteinExistence type="predicted"/>
<comment type="caution">
    <text evidence="3">The sequence shown here is derived from an EMBL/GenBank/DDBJ whole genome shotgun (WGS) entry which is preliminary data.</text>
</comment>
<dbReference type="Pfam" id="PF00072">
    <property type="entry name" value="Response_reg"/>
    <property type="match status" value="1"/>
</dbReference>
<dbReference type="Proteomes" id="UP001144397">
    <property type="component" value="Unassembled WGS sequence"/>
</dbReference>
<accession>A0A9W6CDT4</accession>
<dbReference type="SUPFAM" id="SSF52172">
    <property type="entry name" value="CheY-like"/>
    <property type="match status" value="1"/>
</dbReference>
<keyword evidence="6" id="KW-1185">Reference proteome</keyword>
<evidence type="ECO:0000259" key="2">
    <source>
        <dbReference type="PROSITE" id="PS50110"/>
    </source>
</evidence>
<evidence type="ECO:0000313" key="3">
    <source>
        <dbReference type="EMBL" id="GLI20398.1"/>
    </source>
</evidence>
<name>A0A9W6CDT4_XANFL</name>
<dbReference type="Gene3D" id="3.40.50.2300">
    <property type="match status" value="1"/>
</dbReference>
<dbReference type="InterPro" id="IPR052048">
    <property type="entry name" value="ST_Response_Regulator"/>
</dbReference>
<dbReference type="PROSITE" id="PS50110">
    <property type="entry name" value="RESPONSE_REGULATORY"/>
    <property type="match status" value="1"/>
</dbReference>
<gene>
    <name evidence="4" type="ORF">GGQ86_002317</name>
    <name evidence="3" type="ORF">XFLAVUS301_00720</name>
</gene>
<sequence>MKTCLVVDDSSVVRKVARGILEDLGFCVEEAADGAPALEMCARAMPDAILLDWSMPVTDGLAVLEQLRSSEAGRAPKVIFCTAKNDMEHIARAVSLGADEYIMKPFDSEILREKLEAVGLLDRVD</sequence>
<evidence type="ECO:0000313" key="5">
    <source>
        <dbReference type="Proteomes" id="UP001144397"/>
    </source>
</evidence>